<evidence type="ECO:0000256" key="8">
    <source>
        <dbReference type="ARBA" id="ARBA00034708"/>
    </source>
</evidence>
<evidence type="ECO:0000256" key="5">
    <source>
        <dbReference type="ARBA" id="ARBA00022989"/>
    </source>
</evidence>
<evidence type="ECO:0000256" key="9">
    <source>
        <dbReference type="SAM" id="Phobius"/>
    </source>
</evidence>
<feature type="transmembrane region" description="Helical" evidence="9">
    <location>
        <begin position="278"/>
        <end position="299"/>
    </location>
</feature>
<keyword evidence="3" id="KW-1003">Cell membrane</keyword>
<protein>
    <recommendedName>
        <fullName evidence="12">Multidrug transporter</fullName>
    </recommendedName>
</protein>
<evidence type="ECO:0000313" key="11">
    <source>
        <dbReference type="Proteomes" id="UP000516305"/>
    </source>
</evidence>
<organism evidence="10 11">
    <name type="scientific">Croceimicrobium hydrocarbonivorans</name>
    <dbReference type="NCBI Taxonomy" id="2761580"/>
    <lineage>
        <taxon>Bacteria</taxon>
        <taxon>Pseudomonadati</taxon>
        <taxon>Bacteroidota</taxon>
        <taxon>Flavobacteriia</taxon>
        <taxon>Flavobacteriales</taxon>
        <taxon>Owenweeksiaceae</taxon>
        <taxon>Croceimicrobium</taxon>
    </lineage>
</organism>
<dbReference type="Pfam" id="PF25539">
    <property type="entry name" value="Bestrophin_2"/>
    <property type="match status" value="1"/>
</dbReference>
<dbReference type="InterPro" id="IPR044669">
    <property type="entry name" value="YneE/VCCN1/2-like"/>
</dbReference>
<dbReference type="PANTHER" id="PTHR33281:SF19">
    <property type="entry name" value="VOLTAGE-DEPENDENT ANION CHANNEL-FORMING PROTEIN YNEE"/>
    <property type="match status" value="1"/>
</dbReference>
<evidence type="ECO:0000256" key="1">
    <source>
        <dbReference type="ARBA" id="ARBA00004651"/>
    </source>
</evidence>
<comment type="similarity">
    <text evidence="8">Belongs to the anion channel-forming bestrophin (TC 1.A.46) family.</text>
</comment>
<evidence type="ECO:0000256" key="6">
    <source>
        <dbReference type="ARBA" id="ARBA00023065"/>
    </source>
</evidence>
<reference evidence="10 11" key="1">
    <citation type="submission" date="2020-08" db="EMBL/GenBank/DDBJ databases">
        <title>Croceimicrobium hydrocarbonivorans gen. nov., sp. nov., a novel marine bacterium isolated from a bacterial consortium that degrades polyethylene terephthalate.</title>
        <authorList>
            <person name="Liu R."/>
        </authorList>
    </citation>
    <scope>NUCLEOTIDE SEQUENCE [LARGE SCALE GENOMIC DNA]</scope>
    <source>
        <strain evidence="10 11">A20-9</strain>
    </source>
</reference>
<sequence length="347" mass="40449">MLITKNFSLKRILLFSGHHFPWLILWMTLVVALYVYTDDGHHWMFIPWLPVSIIGTAVAFYVGFKNNSAYDRMWEARKIWGAIVNSSRSWGNVVRNYTSNLHNPLPVDDAEIKAWHQKLIFRHIAWLYALRSQLLVATPWEHSNQRGFTGSFARRYQRLFGVGLVDDEVTRIELQQFLGKEEHDHLIAAKNTATQIIFKQGEDLKKLRDLNLIDDFRHMEMQKILNDFYDHQGKCERIKKFPLPRQYANMSFIFVCIFIFLMPFGLVPEFAKFGNIGIWMSIPFLVIVGWLYVVMEIVGDYSENPFQGMANDIPMLSLCRTIEIDLLEMLGETDLPAPIEAKKGILM</sequence>
<name>A0A7H0VFU0_9FLAO</name>
<dbReference type="Proteomes" id="UP000516305">
    <property type="component" value="Chromosome"/>
</dbReference>
<keyword evidence="7 9" id="KW-0472">Membrane</keyword>
<gene>
    <name evidence="10" type="ORF">H4K34_01735</name>
</gene>
<feature type="transmembrane region" description="Helical" evidence="9">
    <location>
        <begin position="247"/>
        <end position="266"/>
    </location>
</feature>
<dbReference type="KEGG" id="chyd:H4K34_01735"/>
<evidence type="ECO:0000256" key="2">
    <source>
        <dbReference type="ARBA" id="ARBA00022448"/>
    </source>
</evidence>
<keyword evidence="5 9" id="KW-1133">Transmembrane helix</keyword>
<dbReference type="EMBL" id="CP060139">
    <property type="protein sequence ID" value="QNR24588.1"/>
    <property type="molecule type" value="Genomic_DNA"/>
</dbReference>
<dbReference type="AlphaFoldDB" id="A0A7H0VFU0"/>
<evidence type="ECO:0000256" key="7">
    <source>
        <dbReference type="ARBA" id="ARBA00023136"/>
    </source>
</evidence>
<keyword evidence="4 9" id="KW-0812">Transmembrane</keyword>
<keyword evidence="6" id="KW-0406">Ion transport</keyword>
<evidence type="ECO:0008006" key="12">
    <source>
        <dbReference type="Google" id="ProtNLM"/>
    </source>
</evidence>
<accession>A0A7H0VFU0</accession>
<dbReference type="PANTHER" id="PTHR33281">
    <property type="entry name" value="UPF0187 PROTEIN YNEE"/>
    <property type="match status" value="1"/>
</dbReference>
<proteinExistence type="inferred from homology"/>
<dbReference type="GO" id="GO:0005886">
    <property type="term" value="C:plasma membrane"/>
    <property type="evidence" value="ECO:0007669"/>
    <property type="project" value="UniProtKB-SubCell"/>
</dbReference>
<evidence type="ECO:0000256" key="4">
    <source>
        <dbReference type="ARBA" id="ARBA00022692"/>
    </source>
</evidence>
<keyword evidence="11" id="KW-1185">Reference proteome</keyword>
<evidence type="ECO:0000256" key="3">
    <source>
        <dbReference type="ARBA" id="ARBA00022475"/>
    </source>
</evidence>
<keyword evidence="2" id="KW-0813">Transport</keyword>
<dbReference type="GO" id="GO:0005254">
    <property type="term" value="F:chloride channel activity"/>
    <property type="evidence" value="ECO:0007669"/>
    <property type="project" value="InterPro"/>
</dbReference>
<comment type="subcellular location">
    <subcellularLocation>
        <location evidence="1">Cell membrane</location>
        <topology evidence="1">Multi-pass membrane protein</topology>
    </subcellularLocation>
</comment>
<evidence type="ECO:0000313" key="10">
    <source>
        <dbReference type="EMBL" id="QNR24588.1"/>
    </source>
</evidence>
<feature type="transmembrane region" description="Helical" evidence="9">
    <location>
        <begin position="12"/>
        <end position="36"/>
    </location>
</feature>
<feature type="transmembrane region" description="Helical" evidence="9">
    <location>
        <begin position="42"/>
        <end position="64"/>
    </location>
</feature>